<evidence type="ECO:0000313" key="1">
    <source>
        <dbReference type="EMBL" id="SBV99527.1"/>
    </source>
</evidence>
<dbReference type="AlphaFoldDB" id="A0A212JJD5"/>
<dbReference type="InterPro" id="IPR036388">
    <property type="entry name" value="WH-like_DNA-bd_sf"/>
</dbReference>
<dbReference type="GO" id="GO:0005829">
    <property type="term" value="C:cytosol"/>
    <property type="evidence" value="ECO:0007669"/>
    <property type="project" value="TreeGrafter"/>
</dbReference>
<gene>
    <name evidence="1" type="ORF">KL86APRO_11177</name>
</gene>
<dbReference type="PROSITE" id="PS01332">
    <property type="entry name" value="HTH_RRF2_1"/>
    <property type="match status" value="1"/>
</dbReference>
<accession>A0A212JJD5</accession>
<dbReference type="InterPro" id="IPR036390">
    <property type="entry name" value="WH_DNA-bd_sf"/>
</dbReference>
<organism evidence="1">
    <name type="scientific">uncultured Alphaproteobacteria bacterium</name>
    <dbReference type="NCBI Taxonomy" id="91750"/>
    <lineage>
        <taxon>Bacteria</taxon>
        <taxon>Pseudomonadati</taxon>
        <taxon>Pseudomonadota</taxon>
        <taxon>Alphaproteobacteria</taxon>
        <taxon>environmental samples</taxon>
    </lineage>
</organism>
<proteinExistence type="predicted"/>
<dbReference type="Gene3D" id="1.10.10.10">
    <property type="entry name" value="Winged helix-like DNA-binding domain superfamily/Winged helix DNA-binding domain"/>
    <property type="match status" value="1"/>
</dbReference>
<dbReference type="GO" id="GO:0003700">
    <property type="term" value="F:DNA-binding transcription factor activity"/>
    <property type="evidence" value="ECO:0007669"/>
    <property type="project" value="TreeGrafter"/>
</dbReference>
<dbReference type="Pfam" id="PF02082">
    <property type="entry name" value="Rrf2"/>
    <property type="match status" value="1"/>
</dbReference>
<dbReference type="EMBL" id="FLUO01000001">
    <property type="protein sequence ID" value="SBV99527.1"/>
    <property type="molecule type" value="Genomic_DNA"/>
</dbReference>
<protein>
    <submittedName>
        <fullName evidence="1">Rrf2-like transcriptional regulator protein</fullName>
    </submittedName>
</protein>
<dbReference type="PANTHER" id="PTHR33221">
    <property type="entry name" value="WINGED HELIX-TURN-HELIX TRANSCRIPTIONAL REGULATOR, RRF2 FAMILY"/>
    <property type="match status" value="1"/>
</dbReference>
<dbReference type="SUPFAM" id="SSF46785">
    <property type="entry name" value="Winged helix' DNA-binding domain"/>
    <property type="match status" value="1"/>
</dbReference>
<dbReference type="PROSITE" id="PS51197">
    <property type="entry name" value="HTH_RRF2_2"/>
    <property type="match status" value="1"/>
</dbReference>
<dbReference type="PANTHER" id="PTHR33221:SF15">
    <property type="entry name" value="HTH-TYPE TRANSCRIPTIONAL REGULATOR YWGB-RELATED"/>
    <property type="match status" value="1"/>
</dbReference>
<reference evidence="1" key="1">
    <citation type="submission" date="2016-04" db="EMBL/GenBank/DDBJ databases">
        <authorList>
            <person name="Evans L.H."/>
            <person name="Alamgir A."/>
            <person name="Owens N."/>
            <person name="Weber N.D."/>
            <person name="Virtaneva K."/>
            <person name="Barbian K."/>
            <person name="Babar A."/>
            <person name="Rosenke K."/>
        </authorList>
    </citation>
    <scope>NUCLEOTIDE SEQUENCE</scope>
    <source>
        <strain evidence="1">86</strain>
    </source>
</reference>
<name>A0A212JJD5_9PROT</name>
<dbReference type="InterPro" id="IPR030489">
    <property type="entry name" value="TR_Rrf2-type_CS"/>
</dbReference>
<dbReference type="InterPro" id="IPR000944">
    <property type="entry name" value="Tscrpt_reg_Rrf2"/>
</dbReference>
<sequence length="140" mass="14342">MARNCRFTAAVHVCAVLASHPDEDVTSDYVAASLNTNPVVVRRLLSALGAAGLAHAKRGSAGGYRLARAAAEIDLAEIAAAVDDDDGPAFAPNPPNPACIVGRGIKPALAGFLARAEAAKRAELARVSLAEVMARVFAVV</sequence>